<evidence type="ECO:0000313" key="3">
    <source>
        <dbReference type="EMBL" id="SLM35173.1"/>
    </source>
</evidence>
<feature type="region of interest" description="Disordered" evidence="2">
    <location>
        <begin position="628"/>
        <end position="656"/>
    </location>
</feature>
<protein>
    <submittedName>
        <fullName evidence="3">Armadillo-type fold</fullName>
    </submittedName>
</protein>
<accession>A0A1W5CWD5</accession>
<dbReference type="AlphaFoldDB" id="A0A1W5CWD5"/>
<organism evidence="3 4">
    <name type="scientific">Lasallia pustulata</name>
    <dbReference type="NCBI Taxonomy" id="136370"/>
    <lineage>
        <taxon>Eukaryota</taxon>
        <taxon>Fungi</taxon>
        <taxon>Dikarya</taxon>
        <taxon>Ascomycota</taxon>
        <taxon>Pezizomycotina</taxon>
        <taxon>Lecanoromycetes</taxon>
        <taxon>OSLEUM clade</taxon>
        <taxon>Umbilicariomycetidae</taxon>
        <taxon>Umbilicariales</taxon>
        <taxon>Umbilicariaceae</taxon>
        <taxon>Lasallia</taxon>
    </lineage>
</organism>
<dbReference type="Pfam" id="PF21072">
    <property type="entry name" value="EFR3"/>
    <property type="match status" value="1"/>
</dbReference>
<feature type="region of interest" description="Disordered" evidence="2">
    <location>
        <begin position="891"/>
        <end position="934"/>
    </location>
</feature>
<dbReference type="GO" id="GO:0072659">
    <property type="term" value="P:protein localization to plasma membrane"/>
    <property type="evidence" value="ECO:0007669"/>
    <property type="project" value="InterPro"/>
</dbReference>
<dbReference type="Proteomes" id="UP000192927">
    <property type="component" value="Unassembled WGS sequence"/>
</dbReference>
<feature type="region of interest" description="Disordered" evidence="2">
    <location>
        <begin position="1148"/>
        <end position="1191"/>
    </location>
</feature>
<dbReference type="SUPFAM" id="SSF48371">
    <property type="entry name" value="ARM repeat"/>
    <property type="match status" value="1"/>
</dbReference>
<proteinExistence type="inferred from homology"/>
<keyword evidence="4" id="KW-1185">Reference proteome</keyword>
<dbReference type="InterPro" id="IPR049150">
    <property type="entry name" value="EFR3_HEAT-like_rpt"/>
</dbReference>
<comment type="similarity">
    <text evidence="1">Belongs to the EFR3 family.</text>
</comment>
<feature type="compositionally biased region" description="Polar residues" evidence="2">
    <location>
        <begin position="1174"/>
        <end position="1185"/>
    </location>
</feature>
<dbReference type="PANTHER" id="PTHR47766">
    <property type="entry name" value="PROTEIN EFR3"/>
    <property type="match status" value="1"/>
</dbReference>
<evidence type="ECO:0000256" key="2">
    <source>
        <dbReference type="SAM" id="MobiDB-lite"/>
    </source>
</evidence>
<feature type="compositionally biased region" description="Polar residues" evidence="2">
    <location>
        <begin position="914"/>
        <end position="934"/>
    </location>
</feature>
<name>A0A1W5CWD5_9LECA</name>
<feature type="compositionally biased region" description="Basic and acidic residues" evidence="2">
    <location>
        <begin position="632"/>
        <end position="643"/>
    </location>
</feature>
<feature type="region of interest" description="Disordered" evidence="2">
    <location>
        <begin position="1097"/>
        <end position="1136"/>
    </location>
</feature>
<dbReference type="GO" id="GO:0005886">
    <property type="term" value="C:plasma membrane"/>
    <property type="evidence" value="ECO:0007669"/>
    <property type="project" value="TreeGrafter"/>
</dbReference>
<evidence type="ECO:0000313" key="4">
    <source>
        <dbReference type="Proteomes" id="UP000192927"/>
    </source>
</evidence>
<dbReference type="InterPro" id="IPR016024">
    <property type="entry name" value="ARM-type_fold"/>
</dbReference>
<dbReference type="EMBL" id="FWEW01000563">
    <property type="protein sequence ID" value="SLM35173.1"/>
    <property type="molecule type" value="Genomic_DNA"/>
</dbReference>
<feature type="compositionally biased region" description="Low complexity" evidence="2">
    <location>
        <begin position="891"/>
        <end position="902"/>
    </location>
</feature>
<sequence>MHAIRQSIRPKHQVLVLKCYPKFQKNVVDVKPNSSELSYLLYYASTRRSKVQKVGAFLEEKTVKDVARGKIGDVQVTLQILKALIEKSPRDLPLYASHFIRILGTILRAKDINMVEETVPTLEASCTYEDVATLAPDQELMRQYEDIVKMYADFAAQNPSLQTKGPLSTPIAIRWRSAGLRAIKSIASSEFLGADGGRQLQIIMPTILQNLYSDDEEYLVALHQSVQSTEKIDSEINQRRRTSIATVQTVDTHAETNPAAVTGTTADADRLAEQEVGLLAMQSLKQIFVANNRGQIRTATSSMLKFIVSKVSTVPPLRPNTAQSSRSSNGIWATALMEMVTRWTPVQDRFIILVTTMETLVRSPVAEENLEQQLVLVTLVGWLLSSSINMIGLSVMDVLLGLVQHVLLLLQLGGRGSNVLPHHQQTDAIDLFPDTGQRPGQQSSTDGFAKTGHAVDVSSPSATRHELLHRLQRCIGDLGTHIYYSDQISDMISAIFLRLKPSPLSGISTATAAIEDPAAAAQAISASVNLKEDPTTDEFFSFGTARITALKAITEILTVANMKGSVAGAAAIGRNRVSIQVWEGTQWLLRDEDRRVRRAYVDALLTWLRLEMSKNDLRVMEDKQKSSMKSLAKTDAEGTDLPRRAISTASRGDKHSKPVRSTFLQLLHLAVYDNAVEASESDSDIMLLHLLLFHLVEKLGVNGAKSGLPMMMRLQEDINNDSIIPTSVGKLNVGSLVHGYLWTLSEKFDLDTSRVGQEIYYEILRRKEHKLWLDGIRIPPLPLDQTVSPKNVLLTSHLPLPILQQKALWPFDSRAALVEQIAISYANSVASPPTSPPSSPGRTFTMPILTSGGPSSALESELPSQIREEMLSDWTKELCIASIEKESTRTLSVSGSRSGTTRSGHHNLLAVDGQNPTSGTPTGRHSPAQSPTFQHNHYAQQPHKYSNAVSAAHSVIPPLQTHEFRLRRSSVQDNESPTPISSSDHNPVVRVDDLKRVLSGAFSNNKTRTASPLRHSVVRQDIVRTPSASVSSESMVSAEGFESASEGGYISRPTMREHSNQADTSTALAAEYTGPRPWLMDYEAAMDGADENVGRGTTQDFHTSAEDPEANAKALKGEIVRPRSGGGEVEDDVPPVPPLPVGVTVHHVSGLGTRSSERSGRVSSSDGRLRDTSHAGSQSEGTRSITMAKPRGVDKRRVVDIGALLGGIEVGSEKASNGMGRPPY</sequence>
<dbReference type="InterPro" id="IPR039786">
    <property type="entry name" value="EFR3"/>
</dbReference>
<evidence type="ECO:0000256" key="1">
    <source>
        <dbReference type="ARBA" id="ARBA00010216"/>
    </source>
</evidence>
<reference evidence="4" key="1">
    <citation type="submission" date="2017-03" db="EMBL/GenBank/DDBJ databases">
        <authorList>
            <person name="Sharma R."/>
            <person name="Thines M."/>
        </authorList>
    </citation>
    <scope>NUCLEOTIDE SEQUENCE [LARGE SCALE GENOMIC DNA]</scope>
</reference>
<dbReference type="PANTHER" id="PTHR47766:SF1">
    <property type="entry name" value="PROTEIN EFR3"/>
    <property type="match status" value="1"/>
</dbReference>
<feature type="region of interest" description="Disordered" evidence="2">
    <location>
        <begin position="435"/>
        <end position="455"/>
    </location>
</feature>